<dbReference type="AlphaFoldDB" id="A0A0G3SPQ8"/>
<dbReference type="EMBL" id="CP029449">
    <property type="protein sequence ID" value="AWL68759.1"/>
    <property type="molecule type" value="Genomic_DNA"/>
</dbReference>
<dbReference type="Gene3D" id="3.40.50.300">
    <property type="entry name" value="P-loop containing nucleotide triphosphate hydrolases"/>
    <property type="match status" value="1"/>
</dbReference>
<organism evidence="4 5">
    <name type="scientific">Serratia marcescens</name>
    <dbReference type="NCBI Taxonomy" id="615"/>
    <lineage>
        <taxon>Bacteria</taxon>
        <taxon>Pseudomonadati</taxon>
        <taxon>Pseudomonadota</taxon>
        <taxon>Gammaproteobacteria</taxon>
        <taxon>Enterobacterales</taxon>
        <taxon>Yersiniaceae</taxon>
        <taxon>Serratia</taxon>
    </lineage>
</organism>
<keyword evidence="2" id="KW-0067">ATP-binding</keyword>
<accession>A0A0G3SPQ8</accession>
<dbReference type="PANTHER" id="PTHR43384:SF4">
    <property type="entry name" value="CELLULOSE BIOSYNTHESIS PROTEIN BCSQ-RELATED"/>
    <property type="match status" value="1"/>
</dbReference>
<reference evidence="4" key="2">
    <citation type="journal article" date="2017" name="PLoS ONE">
        <title>Genomic and phenotypic characterisation of fluoroquinolone resistance mechanisms in Enterobacteriaceae in Durban, South Africa.</title>
        <authorList>
            <person name="Osei Sekyere J."/>
            <person name="Amoako D.G."/>
        </authorList>
    </citation>
    <scope>NUCLEOTIDE SEQUENCE</scope>
    <source>
        <strain evidence="4">945174350</strain>
    </source>
</reference>
<evidence type="ECO:0000256" key="1">
    <source>
        <dbReference type="ARBA" id="ARBA00022741"/>
    </source>
</evidence>
<evidence type="ECO:0000313" key="4">
    <source>
        <dbReference type="EMBL" id="OCO91151.1"/>
    </source>
</evidence>
<dbReference type="Proteomes" id="UP000245399">
    <property type="component" value="Chromosome"/>
</dbReference>
<dbReference type="InterPro" id="IPR050625">
    <property type="entry name" value="ParA/MinD_ATPase"/>
</dbReference>
<protein>
    <submittedName>
        <fullName evidence="4">Cellulose synthase operon protein YhjQ</fullName>
    </submittedName>
</protein>
<dbReference type="RefSeq" id="WP_047729472.1">
    <property type="nucleotide sequence ID" value="NZ_CADDTT010000028.1"/>
</dbReference>
<evidence type="ECO:0000313" key="3">
    <source>
        <dbReference type="EMBL" id="AWL68759.1"/>
    </source>
</evidence>
<dbReference type="GO" id="GO:0051782">
    <property type="term" value="P:negative regulation of cell division"/>
    <property type="evidence" value="ECO:0007669"/>
    <property type="project" value="TreeGrafter"/>
</dbReference>
<dbReference type="GO" id="GO:0005829">
    <property type="term" value="C:cytosol"/>
    <property type="evidence" value="ECO:0007669"/>
    <property type="project" value="TreeGrafter"/>
</dbReference>
<dbReference type="Proteomes" id="UP000050489">
    <property type="component" value="Unassembled WGS sequence"/>
</dbReference>
<dbReference type="EMBL" id="LJEX02000002">
    <property type="protein sequence ID" value="OCO91151.1"/>
    <property type="molecule type" value="Genomic_DNA"/>
</dbReference>
<dbReference type="NCBIfam" id="TIGR03371">
    <property type="entry name" value="cellulose_yhjQ"/>
    <property type="match status" value="1"/>
</dbReference>
<dbReference type="InterPro" id="IPR017746">
    <property type="entry name" value="Cellulose_synthase_operon_BcsQ"/>
</dbReference>
<reference evidence="3 6" key="3">
    <citation type="submission" date="2018-05" db="EMBL/GenBank/DDBJ databases">
        <title>Klebsiella quasipneumonaiae provides a window into carbapenemase gene transfer, plasmid rearrangements and nosocomial acquisition from the hospital environment.</title>
        <authorList>
            <person name="Mathers A.J."/>
            <person name="Vegesana K."/>
            <person name="Stoesser N."/>
            <person name="Crook D."/>
            <person name="Vaughan A."/>
            <person name="Barry K."/>
            <person name="Parikh H."/>
            <person name="Sebra R."/>
            <person name="Kotay S."/>
            <person name="Walker A.S."/>
            <person name="Sheppard A.E."/>
        </authorList>
    </citation>
    <scope>NUCLEOTIDE SEQUENCE [LARGE SCALE GENOMIC DNA]</scope>
    <source>
        <strain evidence="3 6">CAV1761</strain>
    </source>
</reference>
<keyword evidence="1" id="KW-0547">Nucleotide-binding</keyword>
<evidence type="ECO:0000313" key="5">
    <source>
        <dbReference type="Proteomes" id="UP000050489"/>
    </source>
</evidence>
<sequence>MPVIALQGLRGGMGTTSVTAALAWALQQLGESVLAIDFTPDNLLRLHFNTPFELARGWARAERDGGRWQEGALRYCENLDFLPFGRLNAAERLEVQRQCQQQPERWRDNVRQLIAGDPQRWILLDVPVGDGVLAQQALQLADSVFVLLNPDANCQVRLHQQTLPNDCRFLVNHYSSASQLQQDLHQLWLQTLSGLLPVVIHRDEALAEALAVKQPLGEYRPESLAADEVLTLANWCLINLKRGVAP</sequence>
<dbReference type="Pfam" id="PF06564">
    <property type="entry name" value="CBP_BcsQ"/>
    <property type="match status" value="1"/>
</dbReference>
<evidence type="ECO:0000313" key="6">
    <source>
        <dbReference type="Proteomes" id="UP000245399"/>
    </source>
</evidence>
<dbReference type="PANTHER" id="PTHR43384">
    <property type="entry name" value="SEPTUM SITE-DETERMINING PROTEIN MIND HOMOLOG, CHLOROPLASTIC-RELATED"/>
    <property type="match status" value="1"/>
</dbReference>
<dbReference type="SUPFAM" id="SSF52540">
    <property type="entry name" value="P-loop containing nucleoside triphosphate hydrolases"/>
    <property type="match status" value="1"/>
</dbReference>
<dbReference type="GO" id="GO:0005524">
    <property type="term" value="F:ATP binding"/>
    <property type="evidence" value="ECO:0007669"/>
    <property type="project" value="UniProtKB-KW"/>
</dbReference>
<dbReference type="GO" id="GO:0009898">
    <property type="term" value="C:cytoplasmic side of plasma membrane"/>
    <property type="evidence" value="ECO:0007669"/>
    <property type="project" value="TreeGrafter"/>
</dbReference>
<dbReference type="InterPro" id="IPR027417">
    <property type="entry name" value="P-loop_NTPase"/>
</dbReference>
<proteinExistence type="predicted"/>
<gene>
    <name evidence="3" type="primary">yhjQ</name>
    <name evidence="4" type="ORF">AN695_0209345</name>
    <name evidence="3" type="ORF">DKC05_14440</name>
</gene>
<dbReference type="GO" id="GO:0016887">
    <property type="term" value="F:ATP hydrolysis activity"/>
    <property type="evidence" value="ECO:0007669"/>
    <property type="project" value="TreeGrafter"/>
</dbReference>
<reference evidence="5" key="1">
    <citation type="submission" date="2016-04" db="EMBL/GenBank/DDBJ databases">
        <authorList>
            <person name="Osei Sekyere J."/>
            <person name="Sivertsen A."/>
            <person name="Pedersen A.T."/>
            <person name="Sundsfjord A."/>
        </authorList>
    </citation>
    <scope>NUCLEOTIDE SEQUENCE [LARGE SCALE GENOMIC DNA]</scope>
    <source>
        <strain evidence="5">945174350</strain>
    </source>
</reference>
<name>A0A0G3SPQ8_SERMA</name>
<evidence type="ECO:0000256" key="2">
    <source>
        <dbReference type="ARBA" id="ARBA00022840"/>
    </source>
</evidence>